<evidence type="ECO:0000259" key="1">
    <source>
        <dbReference type="Pfam" id="PF00646"/>
    </source>
</evidence>
<dbReference type="InterPro" id="IPR036047">
    <property type="entry name" value="F-box-like_dom_sf"/>
</dbReference>
<accession>A0A8B8NPN5</accession>
<gene>
    <name evidence="3 4 5" type="primary">LOC115736365</name>
</gene>
<dbReference type="SUPFAM" id="SSF81383">
    <property type="entry name" value="F-box domain"/>
    <property type="match status" value="1"/>
</dbReference>
<keyword evidence="2" id="KW-1185">Reference proteome</keyword>
<reference evidence="3 4" key="1">
    <citation type="submission" date="2025-04" db="UniProtKB">
        <authorList>
            <consortium name="RefSeq"/>
        </authorList>
    </citation>
    <scope>IDENTIFICATION</scope>
    <source>
        <tissue evidence="5">Leaf</tissue>
    </source>
</reference>
<evidence type="ECO:0000313" key="4">
    <source>
        <dbReference type="RefSeq" id="XP_030523909.1"/>
    </source>
</evidence>
<dbReference type="AlphaFoldDB" id="A0A8B8NPN5"/>
<evidence type="ECO:0000313" key="3">
    <source>
        <dbReference type="RefSeq" id="XP_030523908.1"/>
    </source>
</evidence>
<organism evidence="2 3">
    <name type="scientific">Rhodamnia argentea</name>
    <dbReference type="NCBI Taxonomy" id="178133"/>
    <lineage>
        <taxon>Eukaryota</taxon>
        <taxon>Viridiplantae</taxon>
        <taxon>Streptophyta</taxon>
        <taxon>Embryophyta</taxon>
        <taxon>Tracheophyta</taxon>
        <taxon>Spermatophyta</taxon>
        <taxon>Magnoliopsida</taxon>
        <taxon>eudicotyledons</taxon>
        <taxon>Gunneridae</taxon>
        <taxon>Pentapetalae</taxon>
        <taxon>rosids</taxon>
        <taxon>malvids</taxon>
        <taxon>Myrtales</taxon>
        <taxon>Myrtaceae</taxon>
        <taxon>Myrtoideae</taxon>
        <taxon>Myrteae</taxon>
        <taxon>Australasian group</taxon>
        <taxon>Rhodamnia</taxon>
    </lineage>
</organism>
<sequence>MTDSESDSMMEDVNFLSDISDESGEWVMVEQEMESLDLNGERSDCECSSPESDSIKKEMQSLHLNDVLEIVHQKPNPVGEFTRRIMQTRGTCIEEVVREHVLPLLPAKSLCRFKAVCRGWNQWISSPFLAHKQAMLFQRISGFFCQKPGYGCHFIPLDPKTHGMRDPYLTFMPGPVNIRSICNGLLCVQGVDDTYYICNPVTKYWKMLPNPSFYHGPGTVISLAFEPSMFNFTENFELVCAVPVTDAGCIVFEIFSSRSRTWRASDDICFELANATFIGDACYRDGSAYWVVDCGVILVFNLKIDHYSIIQLPDGSCPNGIVTEMHGELCYVAVLREGADLAIHIYGGMDMNSRHRICIPWACPGNVLRQVRLMGCVDGDVLLVSIGDAVISHCVSTGETRMLGVDRMRGECTMMRYLPYVNSLVDVNELPELCDNLESMEFRP</sequence>
<feature type="domain" description="F-box" evidence="1">
    <location>
        <begin position="100"/>
        <end position="128"/>
    </location>
</feature>
<proteinExistence type="predicted"/>
<dbReference type="Proteomes" id="UP000827889">
    <property type="component" value="Chromosome 11"/>
</dbReference>
<dbReference type="InterPro" id="IPR055290">
    <property type="entry name" value="At3g26010-like"/>
</dbReference>
<evidence type="ECO:0000313" key="5">
    <source>
        <dbReference type="RefSeq" id="XP_048128362.1"/>
    </source>
</evidence>
<dbReference type="OrthoDB" id="1916346at2759"/>
<dbReference type="RefSeq" id="XP_048128362.1">
    <property type="nucleotide sequence ID" value="XM_048272405.1"/>
</dbReference>
<protein>
    <submittedName>
        <fullName evidence="3 4 5">Uncharacterized protein LOC115736365</fullName>
    </submittedName>
</protein>
<dbReference type="PANTHER" id="PTHR35546:SF25">
    <property type="entry name" value="F-BOX DOMAIN-CONTAINING PROTEIN"/>
    <property type="match status" value="1"/>
</dbReference>
<dbReference type="KEGG" id="rarg:115736365"/>
<name>A0A8B8NPN5_9MYRT</name>
<dbReference type="PANTHER" id="PTHR35546">
    <property type="entry name" value="F-BOX PROTEIN INTERACTION DOMAIN PROTEIN-RELATED"/>
    <property type="match status" value="1"/>
</dbReference>
<dbReference type="RefSeq" id="XP_030523909.1">
    <property type="nucleotide sequence ID" value="XM_030668049.1"/>
</dbReference>
<dbReference type="InterPro" id="IPR001810">
    <property type="entry name" value="F-box_dom"/>
</dbReference>
<dbReference type="Gene3D" id="1.20.1280.50">
    <property type="match status" value="1"/>
</dbReference>
<dbReference type="RefSeq" id="XP_030523908.1">
    <property type="nucleotide sequence ID" value="XM_030668048.1"/>
</dbReference>
<dbReference type="GeneID" id="115736365"/>
<evidence type="ECO:0000313" key="2">
    <source>
        <dbReference type="Proteomes" id="UP000827889"/>
    </source>
</evidence>
<dbReference type="Pfam" id="PF00646">
    <property type="entry name" value="F-box"/>
    <property type="match status" value="1"/>
</dbReference>